<organism evidence="1 2">
    <name type="scientific">Zalaria obscura</name>
    <dbReference type="NCBI Taxonomy" id="2024903"/>
    <lineage>
        <taxon>Eukaryota</taxon>
        <taxon>Fungi</taxon>
        <taxon>Dikarya</taxon>
        <taxon>Ascomycota</taxon>
        <taxon>Pezizomycotina</taxon>
        <taxon>Dothideomycetes</taxon>
        <taxon>Dothideomycetidae</taxon>
        <taxon>Dothideales</taxon>
        <taxon>Zalariaceae</taxon>
        <taxon>Zalaria</taxon>
    </lineage>
</organism>
<evidence type="ECO:0000313" key="1">
    <source>
        <dbReference type="EMBL" id="KAK8203334.1"/>
    </source>
</evidence>
<protein>
    <submittedName>
        <fullName evidence="1">Uncharacterized protein</fullName>
    </submittedName>
</protein>
<sequence>MLSSEEILEQAARDGSIDITEWPRVLENVLQKLHDIVHNDFPKPSIPATPILPSSIDPEVIAASPAPQQSPLPPTQSQTEDTDIEPSSQTSNATNKENTAPPGATQPKPPVPSFSSTPTSAPVTQTSVPDASSATLPPDLLTSYQYSTSVLRRSFGSSPPYTIQRLAELVLRPKAHHRFLPSYLAALNRVISVSSPVSDFPLPQLQLASNGGFLTNGDTATNGITERDGLGSDESLGGALLTPIPWLRQNTLVPAGSGHGNGNGADAASGELKSEASETIEGPNGAGRIETVSVTVNGVPSPTQSLTPHTSSSSSDDGSADREREAHERQLRAEGAVTQGELLRQEQEAGVVPVGQQAPRRTLLASGAVAVGRVAQTTTAGEEEKPEEHPHARGPDVIGMEDMGPQGRALGGNRELDMEAAVGRPLSPLPPEKEEKEEKEGEVKGEEVKEEEEEDVKEDVKDEDGDTSME</sequence>
<name>A0ACC3SA63_9PEZI</name>
<keyword evidence="2" id="KW-1185">Reference proteome</keyword>
<dbReference type="EMBL" id="JAMKPW020000031">
    <property type="protein sequence ID" value="KAK8203334.1"/>
    <property type="molecule type" value="Genomic_DNA"/>
</dbReference>
<reference evidence="1" key="1">
    <citation type="submission" date="2024-02" db="EMBL/GenBank/DDBJ databases">
        <title>Metagenome Assembled Genome of Zalaria obscura JY119.</title>
        <authorList>
            <person name="Vighnesh L."/>
            <person name="Jagadeeshwari U."/>
            <person name="Venkata Ramana C."/>
            <person name="Sasikala C."/>
        </authorList>
    </citation>
    <scope>NUCLEOTIDE SEQUENCE</scope>
    <source>
        <strain evidence="1">JY119</strain>
    </source>
</reference>
<proteinExistence type="predicted"/>
<dbReference type="Proteomes" id="UP001320706">
    <property type="component" value="Unassembled WGS sequence"/>
</dbReference>
<comment type="caution">
    <text evidence="1">The sequence shown here is derived from an EMBL/GenBank/DDBJ whole genome shotgun (WGS) entry which is preliminary data.</text>
</comment>
<gene>
    <name evidence="1" type="ORF">M8818_005312</name>
</gene>
<accession>A0ACC3SA63</accession>
<evidence type="ECO:0000313" key="2">
    <source>
        <dbReference type="Proteomes" id="UP001320706"/>
    </source>
</evidence>